<dbReference type="STRING" id="68231.AQJ30_30230"/>
<evidence type="ECO:0000313" key="3">
    <source>
        <dbReference type="Proteomes" id="UP000053271"/>
    </source>
</evidence>
<dbReference type="GeneID" id="91428856"/>
<keyword evidence="3" id="KW-1185">Reference proteome</keyword>
<reference evidence="2 3" key="1">
    <citation type="submission" date="2015-10" db="EMBL/GenBank/DDBJ databases">
        <title>Draft genome sequence of Streptomyces longwoodensis DSM 41677, type strain for the species Streptomyces longwoodensis.</title>
        <authorList>
            <person name="Ruckert C."/>
            <person name="Winkler A."/>
            <person name="Kalinowski J."/>
            <person name="Kampfer P."/>
            <person name="Glaeser S."/>
        </authorList>
    </citation>
    <scope>NUCLEOTIDE SEQUENCE [LARGE SCALE GENOMIC DNA]</scope>
    <source>
        <strain evidence="2 3">DSM 41677</strain>
    </source>
</reference>
<dbReference type="RefSeq" id="WP_067240296.1">
    <property type="nucleotide sequence ID" value="NZ_KQ948562.1"/>
</dbReference>
<comment type="caution">
    <text evidence="2">The sequence shown here is derived from an EMBL/GenBank/DDBJ whole genome shotgun (WGS) entry which is preliminary data.</text>
</comment>
<accession>A0A101QQB5</accession>
<evidence type="ECO:0000256" key="1">
    <source>
        <dbReference type="SAM" id="MobiDB-lite"/>
    </source>
</evidence>
<feature type="region of interest" description="Disordered" evidence="1">
    <location>
        <begin position="1"/>
        <end position="23"/>
    </location>
</feature>
<dbReference type="AlphaFoldDB" id="A0A101QQB5"/>
<feature type="compositionally biased region" description="Basic and acidic residues" evidence="1">
    <location>
        <begin position="63"/>
        <end position="80"/>
    </location>
</feature>
<dbReference type="EMBL" id="LMWS01000040">
    <property type="protein sequence ID" value="KUN34201.1"/>
    <property type="molecule type" value="Genomic_DNA"/>
</dbReference>
<evidence type="ECO:0000313" key="2">
    <source>
        <dbReference type="EMBL" id="KUN34201.1"/>
    </source>
</evidence>
<protein>
    <submittedName>
        <fullName evidence="2">Uncharacterized protein</fullName>
    </submittedName>
</protein>
<gene>
    <name evidence="2" type="ORF">AQJ30_30230</name>
</gene>
<proteinExistence type="predicted"/>
<dbReference type="Proteomes" id="UP000053271">
    <property type="component" value="Unassembled WGS sequence"/>
</dbReference>
<feature type="region of interest" description="Disordered" evidence="1">
    <location>
        <begin position="56"/>
        <end position="80"/>
    </location>
</feature>
<organism evidence="2 3">
    <name type="scientific">Streptomyces longwoodensis</name>
    <dbReference type="NCBI Taxonomy" id="68231"/>
    <lineage>
        <taxon>Bacteria</taxon>
        <taxon>Bacillati</taxon>
        <taxon>Actinomycetota</taxon>
        <taxon>Actinomycetes</taxon>
        <taxon>Kitasatosporales</taxon>
        <taxon>Streptomycetaceae</taxon>
        <taxon>Streptomyces</taxon>
    </lineage>
</organism>
<name>A0A101QQB5_9ACTN</name>
<sequence length="80" mass="8121">MPAPEPTAEPRRHPAPSLVAPATHEAPAAPVVAVSTGAPVPAVSMRDLLASCAAADAVSRPPRAPEPHDRPASRGHREAA</sequence>